<dbReference type="OrthoDB" id="198787at2759"/>
<proteinExistence type="predicted"/>
<reference evidence="3 4" key="1">
    <citation type="journal article" date="2015" name="BMC Genomics">
        <title>Gene expression during zombie ant biting behavior reflects the complexity underlying fungal parasitic behavioral manipulation.</title>
        <authorList>
            <person name="de Bekker C."/>
            <person name="Ohm R.A."/>
            <person name="Loreto R.G."/>
            <person name="Sebastian A."/>
            <person name="Albert I."/>
            <person name="Merrow M."/>
            <person name="Brachmann A."/>
            <person name="Hughes D.P."/>
        </authorList>
    </citation>
    <scope>NUCLEOTIDE SEQUENCE [LARGE SCALE GENOMIC DNA]</scope>
    <source>
        <strain evidence="3 4">SC16a</strain>
    </source>
</reference>
<dbReference type="AlphaFoldDB" id="A0A2A9P2D6"/>
<gene>
    <name evidence="3" type="ORF">XA68_10913</name>
</gene>
<dbReference type="EMBL" id="LAZP02001276">
    <property type="protein sequence ID" value="PFH55046.1"/>
    <property type="molecule type" value="Genomic_DNA"/>
</dbReference>
<feature type="domain" description="Thioredoxin-like fold" evidence="2">
    <location>
        <begin position="59"/>
        <end position="157"/>
    </location>
</feature>
<evidence type="ECO:0000259" key="1">
    <source>
        <dbReference type="Pfam" id="PF17171"/>
    </source>
</evidence>
<dbReference type="GO" id="GO:0001401">
    <property type="term" value="C:SAM complex"/>
    <property type="evidence" value="ECO:0007669"/>
    <property type="project" value="TreeGrafter"/>
</dbReference>
<name>A0A2A9P2D6_OPHUN</name>
<organism evidence="3 4">
    <name type="scientific">Ophiocordyceps unilateralis</name>
    <name type="common">Zombie-ant fungus</name>
    <name type="synonym">Torrubia unilateralis</name>
    <dbReference type="NCBI Taxonomy" id="268505"/>
    <lineage>
        <taxon>Eukaryota</taxon>
        <taxon>Fungi</taxon>
        <taxon>Dikarya</taxon>
        <taxon>Ascomycota</taxon>
        <taxon>Pezizomycotina</taxon>
        <taxon>Sordariomycetes</taxon>
        <taxon>Hypocreomycetidae</taxon>
        <taxon>Hypocreales</taxon>
        <taxon>Ophiocordycipitaceae</taxon>
        <taxon>Ophiocordyceps</taxon>
    </lineage>
</organism>
<dbReference type="Proteomes" id="UP000037136">
    <property type="component" value="Unassembled WGS sequence"/>
</dbReference>
<dbReference type="STRING" id="268505.A0A2A9P2D6"/>
<evidence type="ECO:0000259" key="2">
    <source>
        <dbReference type="Pfam" id="PF17172"/>
    </source>
</evidence>
<accession>A0A2A9P2D6</accession>
<protein>
    <recommendedName>
        <fullName evidence="5">Mitochondrial outer membrane transport complex Sam37/metaxin N-terminal domain-containing protein</fullName>
    </recommendedName>
</protein>
<dbReference type="Pfam" id="PF17171">
    <property type="entry name" value="GST_C_6"/>
    <property type="match status" value="1"/>
</dbReference>
<evidence type="ECO:0000313" key="3">
    <source>
        <dbReference type="EMBL" id="PFH55046.1"/>
    </source>
</evidence>
<keyword evidence="4" id="KW-1185">Reference proteome</keyword>
<dbReference type="Pfam" id="PF17172">
    <property type="entry name" value="GST_N_4"/>
    <property type="match status" value="1"/>
</dbReference>
<evidence type="ECO:0008006" key="5">
    <source>
        <dbReference type="Google" id="ProtNLM"/>
    </source>
</evidence>
<dbReference type="GO" id="GO:0007005">
    <property type="term" value="P:mitochondrion organization"/>
    <property type="evidence" value="ECO:0007669"/>
    <property type="project" value="TreeGrafter"/>
</dbReference>
<feature type="domain" description="Metaxin glutathione S-transferase" evidence="1">
    <location>
        <begin position="201"/>
        <end position="275"/>
    </location>
</feature>
<dbReference type="InterPro" id="IPR012336">
    <property type="entry name" value="Thioredoxin-like_fold"/>
</dbReference>
<reference evidence="3 4" key="2">
    <citation type="journal article" date="2017" name="Sci. Rep.">
        <title>Ant-infecting Ophiocordyceps genomes reveal a high diversity of potential behavioral manipulation genes and a possible major role for enterotoxins.</title>
        <authorList>
            <person name="de Bekker C."/>
            <person name="Ohm R.A."/>
            <person name="Evans H.C."/>
            <person name="Brachmann A."/>
            <person name="Hughes D.P."/>
        </authorList>
    </citation>
    <scope>NUCLEOTIDE SEQUENCE [LARGE SCALE GENOMIC DNA]</scope>
    <source>
        <strain evidence="3 4">SC16a</strain>
    </source>
</reference>
<comment type="caution">
    <text evidence="3">The sequence shown here is derived from an EMBL/GenBank/DDBJ whole genome shotgun (WGS) entry which is preliminary data.</text>
</comment>
<dbReference type="InterPro" id="IPR050931">
    <property type="entry name" value="Mito_Protein_Transport_Metaxin"/>
</dbReference>
<dbReference type="InterPro" id="IPR033468">
    <property type="entry name" value="Metaxin_GST"/>
</dbReference>
<dbReference type="PANTHER" id="PTHR12289">
    <property type="entry name" value="METAXIN RELATED"/>
    <property type="match status" value="1"/>
</dbReference>
<dbReference type="PANTHER" id="PTHR12289:SF44">
    <property type="entry name" value="OUTER MEMBRANE PROTEIN (SAM35), PUTATIVE (AFU_ORTHOLOGUE AFUA_1G13180)-RELATED"/>
    <property type="match status" value="1"/>
</dbReference>
<sequence>MADRSGLFAVPAPVRALFRLVPLRVYESEPMPCRAPSEMRSRPRLHVYGVDGQGLSCDPACLMWQTFLRIAHVDVDLVTSSPLASPDGSLPFLLPSSTEPKADMPLTGSAMARYVRGHASSGSGSEQPAADLEVYLALLTQHIRPAWNYALFSHPANESLLAELYLSSRSAIPLSLRLPSLRVAMDIKPAKQPPQDVVSDARRAFRALDTLLACAPDSHNNPWFFGAQRPGLFDAHVFSYTYPLLKNNPPLPWADDFSLRDCLVGCPRLSAHCDNLYASCWPPGDADDRAV</sequence>
<evidence type="ECO:0000313" key="4">
    <source>
        <dbReference type="Proteomes" id="UP000037136"/>
    </source>
</evidence>